<keyword evidence="2" id="KW-1185">Reference proteome</keyword>
<feature type="non-terminal residue" evidence="1">
    <location>
        <position position="1"/>
    </location>
</feature>
<organism evidence="1 2">
    <name type="scientific">Pogonophryne albipinna</name>
    <dbReference type="NCBI Taxonomy" id="1090488"/>
    <lineage>
        <taxon>Eukaryota</taxon>
        <taxon>Metazoa</taxon>
        <taxon>Chordata</taxon>
        <taxon>Craniata</taxon>
        <taxon>Vertebrata</taxon>
        <taxon>Euteleostomi</taxon>
        <taxon>Actinopterygii</taxon>
        <taxon>Neopterygii</taxon>
        <taxon>Teleostei</taxon>
        <taxon>Neoteleostei</taxon>
        <taxon>Acanthomorphata</taxon>
        <taxon>Eupercaria</taxon>
        <taxon>Perciformes</taxon>
        <taxon>Notothenioidei</taxon>
        <taxon>Pogonophryne</taxon>
    </lineage>
</organism>
<feature type="non-terminal residue" evidence="1">
    <location>
        <position position="71"/>
    </location>
</feature>
<gene>
    <name evidence="1" type="ORF">JOQ06_023771</name>
</gene>
<protein>
    <submittedName>
        <fullName evidence="1">Uncharacterized protein</fullName>
    </submittedName>
</protein>
<dbReference type="EMBL" id="JAPTMU010000003">
    <property type="protein sequence ID" value="KAJ4946096.1"/>
    <property type="molecule type" value="Genomic_DNA"/>
</dbReference>
<proteinExistence type="predicted"/>
<reference evidence="1" key="1">
    <citation type="submission" date="2022-11" db="EMBL/GenBank/DDBJ databases">
        <title>Chromosome-level genome of Pogonophryne albipinna.</title>
        <authorList>
            <person name="Jo E."/>
        </authorList>
    </citation>
    <scope>NUCLEOTIDE SEQUENCE</scope>
    <source>
        <strain evidence="1">SGF0006</strain>
        <tissue evidence="1">Muscle</tissue>
    </source>
</reference>
<dbReference type="Proteomes" id="UP001219934">
    <property type="component" value="Unassembled WGS sequence"/>
</dbReference>
<comment type="caution">
    <text evidence="1">The sequence shown here is derived from an EMBL/GenBank/DDBJ whole genome shotgun (WGS) entry which is preliminary data.</text>
</comment>
<dbReference type="AlphaFoldDB" id="A0AAD6FSC6"/>
<accession>A0AAD6FSC6</accession>
<evidence type="ECO:0000313" key="1">
    <source>
        <dbReference type="EMBL" id="KAJ4946096.1"/>
    </source>
</evidence>
<sequence length="71" mass="8366">APKLMAPGIAYESQHHLLDHRRGWRLPPDQSCRLRQIRPRKAIHLDPCITNQRQTSDIRCSNNKNFPARRQ</sequence>
<evidence type="ECO:0000313" key="2">
    <source>
        <dbReference type="Proteomes" id="UP001219934"/>
    </source>
</evidence>
<name>A0AAD6FSC6_9TELE</name>